<reference evidence="1 2" key="1">
    <citation type="journal article" date="2023" name="Plants (Basel)">
        <title>Bridging the Gap: Combining Genomics and Transcriptomics Approaches to Understand Stylosanthes scabra, an Orphan Legume from the Brazilian Caatinga.</title>
        <authorList>
            <person name="Ferreira-Neto J.R.C."/>
            <person name="da Silva M.D."/>
            <person name="Binneck E."/>
            <person name="de Melo N.F."/>
            <person name="da Silva R.H."/>
            <person name="de Melo A.L.T.M."/>
            <person name="Pandolfi V."/>
            <person name="Bustamante F.O."/>
            <person name="Brasileiro-Vidal A.C."/>
            <person name="Benko-Iseppon A.M."/>
        </authorList>
    </citation>
    <scope>NUCLEOTIDE SEQUENCE [LARGE SCALE GENOMIC DNA]</scope>
    <source>
        <tissue evidence="1">Leaves</tissue>
    </source>
</reference>
<proteinExistence type="predicted"/>
<evidence type="ECO:0000313" key="1">
    <source>
        <dbReference type="EMBL" id="MED6194557.1"/>
    </source>
</evidence>
<sequence length="103" mass="12353">MRILSQGFHNPRSRSLEYSEYKFKEPDVPQQHPELNDCGIWVSQWMILTCYFGTNHKWVVNDYTRMKLAVDLVNGEHNPKRDTVKELVVLDWNQKMQHFVMQT</sequence>
<gene>
    <name evidence="1" type="ORF">PIB30_029714</name>
</gene>
<keyword evidence="2" id="KW-1185">Reference proteome</keyword>
<evidence type="ECO:0008006" key="3">
    <source>
        <dbReference type="Google" id="ProtNLM"/>
    </source>
</evidence>
<accession>A0ABU6X9G5</accession>
<dbReference type="EMBL" id="JASCZI010211570">
    <property type="protein sequence ID" value="MED6194557.1"/>
    <property type="molecule type" value="Genomic_DNA"/>
</dbReference>
<name>A0ABU6X9G5_9FABA</name>
<organism evidence="1 2">
    <name type="scientific">Stylosanthes scabra</name>
    <dbReference type="NCBI Taxonomy" id="79078"/>
    <lineage>
        <taxon>Eukaryota</taxon>
        <taxon>Viridiplantae</taxon>
        <taxon>Streptophyta</taxon>
        <taxon>Embryophyta</taxon>
        <taxon>Tracheophyta</taxon>
        <taxon>Spermatophyta</taxon>
        <taxon>Magnoliopsida</taxon>
        <taxon>eudicotyledons</taxon>
        <taxon>Gunneridae</taxon>
        <taxon>Pentapetalae</taxon>
        <taxon>rosids</taxon>
        <taxon>fabids</taxon>
        <taxon>Fabales</taxon>
        <taxon>Fabaceae</taxon>
        <taxon>Papilionoideae</taxon>
        <taxon>50 kb inversion clade</taxon>
        <taxon>dalbergioids sensu lato</taxon>
        <taxon>Dalbergieae</taxon>
        <taxon>Pterocarpus clade</taxon>
        <taxon>Stylosanthes</taxon>
    </lineage>
</organism>
<dbReference type="Proteomes" id="UP001341840">
    <property type="component" value="Unassembled WGS sequence"/>
</dbReference>
<protein>
    <recommendedName>
        <fullName evidence="3">Ubiquitin-like protease family profile domain-containing protein</fullName>
    </recommendedName>
</protein>
<evidence type="ECO:0000313" key="2">
    <source>
        <dbReference type="Proteomes" id="UP001341840"/>
    </source>
</evidence>
<comment type="caution">
    <text evidence="1">The sequence shown here is derived from an EMBL/GenBank/DDBJ whole genome shotgun (WGS) entry which is preliminary data.</text>
</comment>